<dbReference type="GO" id="GO:0034993">
    <property type="term" value="C:meiotic nuclear membrane microtubule tethering complex"/>
    <property type="evidence" value="ECO:0007669"/>
    <property type="project" value="TreeGrafter"/>
</dbReference>
<keyword evidence="2 5" id="KW-0812">Transmembrane</keyword>
<reference evidence="7" key="1">
    <citation type="submission" date="2021-06" db="EMBL/GenBank/DDBJ databases">
        <authorList>
            <person name="Kallberg Y."/>
            <person name="Tangrot J."/>
            <person name="Rosling A."/>
        </authorList>
    </citation>
    <scope>NUCLEOTIDE SEQUENCE</scope>
    <source>
        <strain evidence="7">UK204</strain>
    </source>
</reference>
<dbReference type="Gene3D" id="2.60.120.260">
    <property type="entry name" value="Galactose-binding domain-like"/>
    <property type="match status" value="1"/>
</dbReference>
<dbReference type="PROSITE" id="PS51469">
    <property type="entry name" value="SUN"/>
    <property type="match status" value="1"/>
</dbReference>
<feature type="domain" description="SUN" evidence="6">
    <location>
        <begin position="346"/>
        <end position="530"/>
    </location>
</feature>
<dbReference type="AlphaFoldDB" id="A0A9N9ACH3"/>
<evidence type="ECO:0000256" key="5">
    <source>
        <dbReference type="SAM" id="Phobius"/>
    </source>
</evidence>
<evidence type="ECO:0000256" key="2">
    <source>
        <dbReference type="ARBA" id="ARBA00022692"/>
    </source>
</evidence>
<accession>A0A9N9ACH3</accession>
<evidence type="ECO:0000256" key="4">
    <source>
        <dbReference type="ARBA" id="ARBA00023136"/>
    </source>
</evidence>
<evidence type="ECO:0000256" key="3">
    <source>
        <dbReference type="ARBA" id="ARBA00022989"/>
    </source>
</evidence>
<dbReference type="GO" id="GO:0043495">
    <property type="term" value="F:protein-membrane adaptor activity"/>
    <property type="evidence" value="ECO:0007669"/>
    <property type="project" value="TreeGrafter"/>
</dbReference>
<dbReference type="PANTHER" id="PTHR12911">
    <property type="entry name" value="SAD1/UNC-84-LIKE PROTEIN-RELATED"/>
    <property type="match status" value="1"/>
</dbReference>
<evidence type="ECO:0000313" key="8">
    <source>
        <dbReference type="Proteomes" id="UP000789570"/>
    </source>
</evidence>
<feature type="transmembrane region" description="Helical" evidence="5">
    <location>
        <begin position="237"/>
        <end position="258"/>
    </location>
</feature>
<organism evidence="7 8">
    <name type="scientific">Funneliformis caledonium</name>
    <dbReference type="NCBI Taxonomy" id="1117310"/>
    <lineage>
        <taxon>Eukaryota</taxon>
        <taxon>Fungi</taxon>
        <taxon>Fungi incertae sedis</taxon>
        <taxon>Mucoromycota</taxon>
        <taxon>Glomeromycotina</taxon>
        <taxon>Glomeromycetes</taxon>
        <taxon>Glomerales</taxon>
        <taxon>Glomeraceae</taxon>
        <taxon>Funneliformis</taxon>
    </lineage>
</organism>
<gene>
    <name evidence="7" type="ORF">FCALED_LOCUS4876</name>
</gene>
<proteinExistence type="predicted"/>
<keyword evidence="3 5" id="KW-1133">Transmembrane helix</keyword>
<dbReference type="Pfam" id="PF07738">
    <property type="entry name" value="Sad1_UNC"/>
    <property type="match status" value="1"/>
</dbReference>
<evidence type="ECO:0000313" key="7">
    <source>
        <dbReference type="EMBL" id="CAG8524628.1"/>
    </source>
</evidence>
<protein>
    <submittedName>
        <fullName evidence="7">7446_t:CDS:1</fullName>
    </submittedName>
</protein>
<dbReference type="OrthoDB" id="342281at2759"/>
<sequence length="531" mass="60931">MSPITRSKTSSIRWGHPDFPTFQDLEKAYKIAYPRIQQDAMELLEMKLDEQDIRNFYNPTSPEYWFINNTEALEEVVYYKMKKRLILRNKEQLIAAGVDLSEYSDTESEFGGEFPSNLEEFFGEGSNFSEDQVESIFSSISSSRTPPTSLSPFRSSQESKFRFTSTLMKKDESNTTAVLDGYDGNNLITNRSRNIREVAMVHHSHHHGRAQFVNNVLSSINCQFPMHWITNLTTKNIVFYLFCFLCSISMIGYLFGFITNNSPEYILTQRQKNLIKGKLQGTVKAQVQEFIDQEISRVSKGLMENTDEDNDFIGFVRTQLSEVFQEQLEKFMDVGSGADFALYTGGARIIHKLTSKNYELRPNKPYQKLLRLGGFVNNVKSKNPEIVISPNVNVGECWCFNGTNGQITIKLSRSIIFTHIIYHHISRDVSIDPILSAPKEFELWGLPTSISKTGDNENSLEIFKKDYKVFLGKFQYDINGLPKQKFILPDSIAKSQSNKRISAIMMKVLNNHENPQFTCLYRLQVHGAMPH</sequence>
<dbReference type="InterPro" id="IPR045119">
    <property type="entry name" value="SUN1-5"/>
</dbReference>
<dbReference type="PANTHER" id="PTHR12911:SF8">
    <property type="entry name" value="KLAROID PROTEIN-RELATED"/>
    <property type="match status" value="1"/>
</dbReference>
<dbReference type="EMBL" id="CAJVPQ010000981">
    <property type="protein sequence ID" value="CAG8524628.1"/>
    <property type="molecule type" value="Genomic_DNA"/>
</dbReference>
<dbReference type="Proteomes" id="UP000789570">
    <property type="component" value="Unassembled WGS sequence"/>
</dbReference>
<evidence type="ECO:0000259" key="6">
    <source>
        <dbReference type="PROSITE" id="PS51469"/>
    </source>
</evidence>
<evidence type="ECO:0000256" key="1">
    <source>
        <dbReference type="ARBA" id="ARBA00004370"/>
    </source>
</evidence>
<name>A0A9N9ACH3_9GLOM</name>
<keyword evidence="8" id="KW-1185">Reference proteome</keyword>
<comment type="subcellular location">
    <subcellularLocation>
        <location evidence="1">Membrane</location>
    </subcellularLocation>
</comment>
<comment type="caution">
    <text evidence="7">The sequence shown here is derived from an EMBL/GenBank/DDBJ whole genome shotgun (WGS) entry which is preliminary data.</text>
</comment>
<keyword evidence="4 5" id="KW-0472">Membrane</keyword>
<dbReference type="InterPro" id="IPR012919">
    <property type="entry name" value="SUN_dom"/>
</dbReference>